<reference evidence="1" key="2">
    <citation type="submission" date="2022-06" db="UniProtKB">
        <authorList>
            <consortium name="EnsemblMetazoa"/>
        </authorList>
    </citation>
    <scope>IDENTIFICATION</scope>
    <source>
        <strain evidence="1">PS312</strain>
    </source>
</reference>
<dbReference type="GO" id="GO:0005886">
    <property type="term" value="C:plasma membrane"/>
    <property type="evidence" value="ECO:0000318"/>
    <property type="project" value="GO_Central"/>
</dbReference>
<dbReference type="PANTHER" id="PTHR14879">
    <property type="entry name" value="CASPASE REGULATOR, RING FINGER DOMAIN-CONTAINING"/>
    <property type="match status" value="1"/>
</dbReference>
<reference evidence="2" key="1">
    <citation type="journal article" date="2008" name="Nat. Genet.">
        <title>The Pristionchus pacificus genome provides a unique perspective on nematode lifestyle and parasitism.</title>
        <authorList>
            <person name="Dieterich C."/>
            <person name="Clifton S.W."/>
            <person name="Schuster L.N."/>
            <person name="Chinwalla A."/>
            <person name="Delehaunty K."/>
            <person name="Dinkelacker I."/>
            <person name="Fulton L."/>
            <person name="Fulton R."/>
            <person name="Godfrey J."/>
            <person name="Minx P."/>
            <person name="Mitreva M."/>
            <person name="Roeseler W."/>
            <person name="Tian H."/>
            <person name="Witte H."/>
            <person name="Yang S.P."/>
            <person name="Wilson R.K."/>
            <person name="Sommer R.J."/>
        </authorList>
    </citation>
    <scope>NUCLEOTIDE SEQUENCE [LARGE SCALE GENOMIC DNA]</scope>
    <source>
        <strain evidence="2">PS312</strain>
    </source>
</reference>
<dbReference type="PROSITE" id="PS50089">
    <property type="entry name" value="ZF_RING_2"/>
    <property type="match status" value="1"/>
</dbReference>
<evidence type="ECO:0000313" key="2">
    <source>
        <dbReference type="Proteomes" id="UP000005239"/>
    </source>
</evidence>
<dbReference type="OrthoDB" id="6078042at2759"/>
<dbReference type="InterPro" id="IPR051728">
    <property type="entry name" value="RING-FYVE_E3_ubiquitin-ligase"/>
</dbReference>
<dbReference type="InterPro" id="IPR013083">
    <property type="entry name" value="Znf_RING/FYVE/PHD"/>
</dbReference>
<dbReference type="Gene3D" id="3.30.40.10">
    <property type="entry name" value="Zinc/RING finger domain, C3HC4 (zinc finger)"/>
    <property type="match status" value="1"/>
</dbReference>
<accession>A0A8R1YFP2</accession>
<evidence type="ECO:0000313" key="1">
    <source>
        <dbReference type="EnsemblMetazoa" id="PPA15068.1"/>
    </source>
</evidence>
<dbReference type="PANTHER" id="PTHR14879:SF15">
    <property type="entry name" value="E3 UBIQUITIN-PROTEIN LIGASE RIFIFYLIN-LIKE PROTEIN"/>
    <property type="match status" value="1"/>
</dbReference>
<dbReference type="GO" id="GO:1902042">
    <property type="term" value="P:negative regulation of extrinsic apoptotic signaling pathway via death domain receptors"/>
    <property type="evidence" value="ECO:0000318"/>
    <property type="project" value="GO_Central"/>
</dbReference>
<dbReference type="AlphaFoldDB" id="A0A2A6BAV0"/>
<dbReference type="SUPFAM" id="SSF57850">
    <property type="entry name" value="RING/U-box"/>
    <property type="match status" value="1"/>
</dbReference>
<dbReference type="Pfam" id="PF13920">
    <property type="entry name" value="zf-C3HC4_3"/>
    <property type="match status" value="1"/>
</dbReference>
<dbReference type="InterPro" id="IPR001841">
    <property type="entry name" value="Znf_RING"/>
</dbReference>
<dbReference type="Proteomes" id="UP000005239">
    <property type="component" value="Unassembled WGS sequence"/>
</dbReference>
<protein>
    <submittedName>
        <fullName evidence="1">RING-type domain-containing protein</fullName>
    </submittedName>
</protein>
<proteinExistence type="predicted"/>
<dbReference type="GO" id="GO:0043161">
    <property type="term" value="P:proteasome-mediated ubiquitin-dependent protein catabolic process"/>
    <property type="evidence" value="ECO:0000318"/>
    <property type="project" value="GO_Central"/>
</dbReference>
<sequence length="441" mass="49191">MQIANFDIHYSSFPTSLSSHFALLAGRPLDLLMGFFLFLFVAIIVYIGYRVYRHPYDARADPSDPAYKTISESGEDSSVFEDKLAKSTKLATARSASVKMLPSLRLFTLIPYPGTALNGQNSFNFGFEYDEIGQNSMDNFYNALNDIYKYGGDVSERSNRARAVYHLMAAKGCRSLGSPSLMVEGLVAKGYAKDEITKWRWYTGATILVCNGEGFAKRQNMVEQNPDAKGLCRKAMVIHAKASDAERLLAEHNPRLMVYNRPNLDLLEQMENSIKRACGRSPQGLQHIIVCVKPSQMDEMRAKLARLLEIEHFRSMVSVRRREIKDLELIHQAAGRLQGLSIGHPSLTLAGAAMAKAIHGHHVLASTSKACDQETQTPDSDRYEDCVVCAENRPDTVMANSGHMVMCQKCEDTVIENGEPLCPICHVKITTVGRDLIRIYP</sequence>
<name>A0A2A6BAV0_PRIPA</name>
<dbReference type="EnsemblMetazoa" id="PPA15068.1">
    <property type="protein sequence ID" value="PPA15068.1"/>
    <property type="gene ID" value="WBGene00104622"/>
</dbReference>
<dbReference type="GO" id="GO:0005737">
    <property type="term" value="C:cytoplasm"/>
    <property type="evidence" value="ECO:0000318"/>
    <property type="project" value="GO_Central"/>
</dbReference>
<accession>A0A2A6BAV0</accession>
<keyword evidence="2" id="KW-1185">Reference proteome</keyword>
<organism evidence="1 2">
    <name type="scientific">Pristionchus pacificus</name>
    <name type="common">Parasitic nematode worm</name>
    <dbReference type="NCBI Taxonomy" id="54126"/>
    <lineage>
        <taxon>Eukaryota</taxon>
        <taxon>Metazoa</taxon>
        <taxon>Ecdysozoa</taxon>
        <taxon>Nematoda</taxon>
        <taxon>Chromadorea</taxon>
        <taxon>Rhabditida</taxon>
        <taxon>Rhabditina</taxon>
        <taxon>Diplogasteromorpha</taxon>
        <taxon>Diplogasteroidea</taxon>
        <taxon>Neodiplogasteridae</taxon>
        <taxon>Pristionchus</taxon>
    </lineage>
</organism>
<gene>
    <name evidence="1" type="primary">WBGene00104622</name>
</gene>
<dbReference type="GO" id="GO:0061630">
    <property type="term" value="F:ubiquitin protein ligase activity"/>
    <property type="evidence" value="ECO:0000318"/>
    <property type="project" value="GO_Central"/>
</dbReference>